<reference evidence="2" key="1">
    <citation type="submission" date="2020-12" db="EMBL/GenBank/DDBJ databases">
        <title>GES Beta-lactamases isolated from hospital effluents in Brazil.</title>
        <authorList>
            <person name="Conte D."/>
            <person name="Mesa D."/>
            <person name="Palmeiro J.K."/>
            <person name="Dalla-Costa L.M."/>
        </authorList>
    </citation>
    <scope>NUCLEOTIDE SEQUENCE [LARGE SCALE GENOMIC DNA]</scope>
    <source>
        <strain evidence="2">Aero21</strain>
    </source>
</reference>
<evidence type="ECO:0000259" key="1">
    <source>
        <dbReference type="Pfam" id="PF09509"/>
    </source>
</evidence>
<organism evidence="2">
    <name type="scientific">Aeromonas caviae</name>
    <name type="common">Aeromonas punctata</name>
    <dbReference type="NCBI Taxonomy" id="648"/>
    <lineage>
        <taxon>Bacteria</taxon>
        <taxon>Pseudomonadati</taxon>
        <taxon>Pseudomonadota</taxon>
        <taxon>Gammaproteobacteria</taxon>
        <taxon>Aeromonadales</taxon>
        <taxon>Aeromonadaceae</taxon>
        <taxon>Aeromonas</taxon>
    </lineage>
</organism>
<feature type="domain" description="Conserved hypothetical protein CHP02391" evidence="1">
    <location>
        <begin position="142"/>
        <end position="261"/>
    </location>
</feature>
<dbReference type="AlphaFoldDB" id="A0A7T4C1S5"/>
<name>A0A7T4C1S5_AERCA</name>
<dbReference type="NCBIfam" id="TIGR02391">
    <property type="entry name" value="hypoth_ymh"/>
    <property type="match status" value="1"/>
</dbReference>
<dbReference type="RefSeq" id="WP_058142534.1">
    <property type="nucleotide sequence ID" value="NZ_JAXOIB010000075.1"/>
</dbReference>
<proteinExistence type="predicted"/>
<protein>
    <submittedName>
        <fullName evidence="2">TIGR02391 family protein</fullName>
    </submittedName>
</protein>
<dbReference type="EMBL" id="CP065937">
    <property type="protein sequence ID" value="QQA59267.1"/>
    <property type="molecule type" value="Genomic_DNA"/>
</dbReference>
<accession>A0A7T4C1S5</accession>
<gene>
    <name evidence="2" type="ORF">JC965_13175</name>
</gene>
<dbReference type="Pfam" id="PF09509">
    <property type="entry name" value="Hypoth_Ymh"/>
    <property type="match status" value="1"/>
</dbReference>
<evidence type="ECO:0000313" key="2">
    <source>
        <dbReference type="EMBL" id="QQA59267.1"/>
    </source>
</evidence>
<dbReference type="InterPro" id="IPR012654">
    <property type="entry name" value="CHP02391"/>
</dbReference>
<sequence length="272" mass="29978">MATRIPPFSSQHLEAACRVLADTERGLSGTQIERLLHEIEVADTSPGMTKWKRLFNALAGVQNQHQVGNHLIMFINRAMNPVNYAREPATFAWRRDELNVVLAFSGFYVREDGKVAHADKTTTLDAARARAGRLRAALESRVVHAEVLNYCRAELLDENYFHAVFEATKGVAERIRLLSGLSGDGAELVNKAFSGQQPVLALGPLTTESEKSEQKGFANLLIGLFGAVRNPLAHAPKTNWPMSEQDALDILTLVSLIHRKLDDTTKLATVSP</sequence>